<organism evidence="2 3">
    <name type="scientific">Babesia duncani</name>
    <dbReference type="NCBI Taxonomy" id="323732"/>
    <lineage>
        <taxon>Eukaryota</taxon>
        <taxon>Sar</taxon>
        <taxon>Alveolata</taxon>
        <taxon>Apicomplexa</taxon>
        <taxon>Aconoidasida</taxon>
        <taxon>Piroplasmida</taxon>
        <taxon>Babesiidae</taxon>
        <taxon>Babesia</taxon>
    </lineage>
</organism>
<evidence type="ECO:0000313" key="3">
    <source>
        <dbReference type="Proteomes" id="UP001214638"/>
    </source>
</evidence>
<proteinExistence type="predicted"/>
<dbReference type="EMBL" id="JALLKP010000003">
    <property type="protein sequence ID" value="KAK2195763.1"/>
    <property type="molecule type" value="Genomic_DNA"/>
</dbReference>
<keyword evidence="3" id="KW-1185">Reference proteome</keyword>
<gene>
    <name evidence="2" type="ORF">BdWA1_002357</name>
</gene>
<dbReference type="SUPFAM" id="SSF53474">
    <property type="entry name" value="alpha/beta-Hydrolases"/>
    <property type="match status" value="1"/>
</dbReference>
<keyword evidence="2" id="KW-0378">Hydrolase</keyword>
<dbReference type="InterPro" id="IPR051044">
    <property type="entry name" value="MAG_DAG_Lipase"/>
</dbReference>
<dbReference type="AlphaFoldDB" id="A0AAD9PJZ0"/>
<evidence type="ECO:0000313" key="2">
    <source>
        <dbReference type="EMBL" id="KAK2195763.1"/>
    </source>
</evidence>
<reference evidence="2" key="1">
    <citation type="journal article" date="2023" name="Nat. Microbiol.">
        <title>Babesia duncani multi-omics identifies virulence factors and drug targets.</title>
        <authorList>
            <person name="Singh P."/>
            <person name="Lonardi S."/>
            <person name="Liang Q."/>
            <person name="Vydyam P."/>
            <person name="Khabirova E."/>
            <person name="Fang T."/>
            <person name="Gihaz S."/>
            <person name="Thekkiniath J."/>
            <person name="Munshi M."/>
            <person name="Abel S."/>
            <person name="Ciampossin L."/>
            <person name="Batugedara G."/>
            <person name="Gupta M."/>
            <person name="Lu X.M."/>
            <person name="Lenz T."/>
            <person name="Chakravarty S."/>
            <person name="Cornillot E."/>
            <person name="Hu Y."/>
            <person name="Ma W."/>
            <person name="Gonzalez L.M."/>
            <person name="Sanchez S."/>
            <person name="Estrada K."/>
            <person name="Sanchez-Flores A."/>
            <person name="Montero E."/>
            <person name="Harb O.S."/>
            <person name="Le Roch K.G."/>
            <person name="Mamoun C.B."/>
        </authorList>
    </citation>
    <scope>NUCLEOTIDE SEQUENCE</scope>
    <source>
        <strain evidence="2">WA1</strain>
    </source>
</reference>
<dbReference type="GO" id="GO:0004177">
    <property type="term" value="F:aminopeptidase activity"/>
    <property type="evidence" value="ECO:0007669"/>
    <property type="project" value="UniProtKB-KW"/>
</dbReference>
<feature type="domain" description="Serine aminopeptidase S33" evidence="1">
    <location>
        <begin position="116"/>
        <end position="357"/>
    </location>
</feature>
<dbReference type="InterPro" id="IPR022742">
    <property type="entry name" value="Hydrolase_4"/>
</dbReference>
<name>A0AAD9PJZ0_9APIC</name>
<comment type="caution">
    <text evidence="2">The sequence shown here is derived from an EMBL/GenBank/DDBJ whole genome shotgun (WGS) entry which is preliminary data.</text>
</comment>
<dbReference type="GeneID" id="94336655"/>
<dbReference type="Gene3D" id="3.40.50.1820">
    <property type="entry name" value="alpha/beta hydrolase"/>
    <property type="match status" value="1"/>
</dbReference>
<protein>
    <submittedName>
        <fullName evidence="2">Bifunctional Alpha-Beta hydrolase fold/Serine aminopeptidase</fullName>
    </submittedName>
</protein>
<evidence type="ECO:0000259" key="1">
    <source>
        <dbReference type="Pfam" id="PF12146"/>
    </source>
</evidence>
<dbReference type="PANTHER" id="PTHR11614">
    <property type="entry name" value="PHOSPHOLIPASE-RELATED"/>
    <property type="match status" value="1"/>
</dbReference>
<dbReference type="Pfam" id="PF12146">
    <property type="entry name" value="Hydrolase_4"/>
    <property type="match status" value="1"/>
</dbReference>
<dbReference type="RefSeq" id="XP_067802606.1">
    <property type="nucleotide sequence ID" value="XM_067947384.1"/>
</dbReference>
<dbReference type="Proteomes" id="UP001214638">
    <property type="component" value="Unassembled WGS sequence"/>
</dbReference>
<dbReference type="InterPro" id="IPR029058">
    <property type="entry name" value="AB_hydrolase_fold"/>
</dbReference>
<sequence length="380" mass="43508">MKATGKLSMSHFKNKQGLLIRTYAAEVDKPKGSAILVHGNKSHFRADFTNYNVDFYKDKYGLESVDPNIVIREMHAIYPNVDHKIDFNNDYEFHYSKLDGKNALDITPRFTLNGSIVEYLNGLGYSAYGLDLQSQGMSQGHNGHRNYFKKFDDHVVDVIQFIDIIRRNKFHNVNEEWDPNVLGKNYSLNKCFLMGLSMGGNVVLRAAQIFKTLSDFKSNIVDGIVCFAPMLDIDMHFSGAFNQLALAIAKMIVTFCHHSTFMINEKYEIDTLNSFLRVNDPYYITKTQTHKAIVSLLEATRTLEKNHSKYPVDMPTLVFHCKDDNVCDFKGSKKLVETHLKHINSIKLVELDGKTHCITLPSMNTRIFDDLKKWLASINQ</sequence>
<keyword evidence="2" id="KW-0645">Protease</keyword>
<accession>A0AAD9PJZ0</accession>
<keyword evidence="2" id="KW-0031">Aminopeptidase</keyword>
<dbReference type="KEGG" id="bdw:94336655"/>